<dbReference type="PROSITE" id="PS00893">
    <property type="entry name" value="NUDIX_BOX"/>
    <property type="match status" value="1"/>
</dbReference>
<protein>
    <submittedName>
        <fullName evidence="4">NUDIX domain-containing protein</fullName>
    </submittedName>
</protein>
<dbReference type="PROSITE" id="PS51462">
    <property type="entry name" value="NUDIX"/>
    <property type="match status" value="1"/>
</dbReference>
<dbReference type="GO" id="GO:0006753">
    <property type="term" value="P:nucleoside phosphate metabolic process"/>
    <property type="evidence" value="ECO:0007669"/>
    <property type="project" value="TreeGrafter"/>
</dbReference>
<dbReference type="PANTHER" id="PTHR11839">
    <property type="entry name" value="UDP/ADP-SUGAR PYROPHOSPHATASE"/>
    <property type="match status" value="1"/>
</dbReference>
<evidence type="ECO:0000259" key="3">
    <source>
        <dbReference type="PROSITE" id="PS51462"/>
    </source>
</evidence>
<dbReference type="GO" id="GO:0016462">
    <property type="term" value="F:pyrophosphatase activity"/>
    <property type="evidence" value="ECO:0007669"/>
    <property type="project" value="UniProtKB-ARBA"/>
</dbReference>
<dbReference type="Pfam" id="PF00293">
    <property type="entry name" value="NUDIX"/>
    <property type="match status" value="1"/>
</dbReference>
<feature type="domain" description="Nudix hydrolase" evidence="3">
    <location>
        <begin position="50"/>
        <end position="187"/>
    </location>
</feature>
<dbReference type="InterPro" id="IPR020476">
    <property type="entry name" value="Nudix_hydrolase"/>
</dbReference>
<reference evidence="4" key="2">
    <citation type="journal article" date="2021" name="PeerJ">
        <title>Extensive microbial diversity within the chicken gut microbiome revealed by metagenomics and culture.</title>
        <authorList>
            <person name="Gilroy R."/>
            <person name="Ravi A."/>
            <person name="Getino M."/>
            <person name="Pursley I."/>
            <person name="Horton D.L."/>
            <person name="Alikhan N.F."/>
            <person name="Baker D."/>
            <person name="Gharbi K."/>
            <person name="Hall N."/>
            <person name="Watson M."/>
            <person name="Adriaenssens E.M."/>
            <person name="Foster-Nyarko E."/>
            <person name="Jarju S."/>
            <person name="Secka A."/>
            <person name="Antonio M."/>
            <person name="Oren A."/>
            <person name="Chaudhuri R.R."/>
            <person name="La Ragione R."/>
            <person name="Hildebrand F."/>
            <person name="Pallen M.J."/>
        </authorList>
    </citation>
    <scope>NUCLEOTIDE SEQUENCE</scope>
    <source>
        <strain evidence="4">CHK190-19873</strain>
    </source>
</reference>
<dbReference type="InterPro" id="IPR000086">
    <property type="entry name" value="NUDIX_hydrolase_dom"/>
</dbReference>
<gene>
    <name evidence="4" type="ORF">IAB44_13625</name>
</gene>
<dbReference type="AlphaFoldDB" id="A0A9D1EUL5"/>
<reference evidence="4" key="1">
    <citation type="submission" date="2020-10" db="EMBL/GenBank/DDBJ databases">
        <authorList>
            <person name="Gilroy R."/>
        </authorList>
    </citation>
    <scope>NUCLEOTIDE SEQUENCE</scope>
    <source>
        <strain evidence="4">CHK190-19873</strain>
    </source>
</reference>
<evidence type="ECO:0000313" key="5">
    <source>
        <dbReference type="Proteomes" id="UP000823935"/>
    </source>
</evidence>
<comment type="caution">
    <text evidence="4">The sequence shown here is derived from an EMBL/GenBank/DDBJ whole genome shotgun (WGS) entry which is preliminary data.</text>
</comment>
<keyword evidence="1 2" id="KW-0378">Hydrolase</keyword>
<evidence type="ECO:0000256" key="2">
    <source>
        <dbReference type="RuleBase" id="RU003476"/>
    </source>
</evidence>
<dbReference type="CDD" id="cd03424">
    <property type="entry name" value="NUDIX_ADPRase_Nudt5_UGPPase_Nudt14"/>
    <property type="match status" value="1"/>
</dbReference>
<name>A0A9D1EUL5_9FIRM</name>
<comment type="similarity">
    <text evidence="2">Belongs to the Nudix hydrolase family.</text>
</comment>
<sequence>MPEIKGIKKLTNSKYLNLYQLDARNRKGGKVDYYVASRAKEISDMKISTRNQKPDGVLVYSLYGEKRDRVVLVRQYRYTLDDYIYEFPAGLVEPGEEFHQAAARELKEETGLDFTPVKADPMYEKPYFTTIGMTDECCATVYGYASGEIDKSRLEDSEDLDIVLADKNEIRRILKEERVAIMCAYMLMHFLTDEEPFRFLDAD</sequence>
<dbReference type="Proteomes" id="UP000823935">
    <property type="component" value="Unassembled WGS sequence"/>
</dbReference>
<dbReference type="InterPro" id="IPR020084">
    <property type="entry name" value="NUDIX_hydrolase_CS"/>
</dbReference>
<dbReference type="GO" id="GO:0019693">
    <property type="term" value="P:ribose phosphate metabolic process"/>
    <property type="evidence" value="ECO:0007669"/>
    <property type="project" value="TreeGrafter"/>
</dbReference>
<dbReference type="SUPFAM" id="SSF55811">
    <property type="entry name" value="Nudix"/>
    <property type="match status" value="1"/>
</dbReference>
<dbReference type="PANTHER" id="PTHR11839:SF1">
    <property type="entry name" value="ADP-SUGAR PYROPHOSPHATASE"/>
    <property type="match status" value="1"/>
</dbReference>
<evidence type="ECO:0000256" key="1">
    <source>
        <dbReference type="ARBA" id="ARBA00022801"/>
    </source>
</evidence>
<organism evidence="4 5">
    <name type="scientific">Candidatus Limivivens intestinipullorum</name>
    <dbReference type="NCBI Taxonomy" id="2840858"/>
    <lineage>
        <taxon>Bacteria</taxon>
        <taxon>Bacillati</taxon>
        <taxon>Bacillota</taxon>
        <taxon>Clostridia</taxon>
        <taxon>Lachnospirales</taxon>
        <taxon>Lachnospiraceae</taxon>
        <taxon>Lachnospiraceae incertae sedis</taxon>
        <taxon>Candidatus Limivivens</taxon>
    </lineage>
</organism>
<dbReference type="PRINTS" id="PR00502">
    <property type="entry name" value="NUDIXFAMILY"/>
</dbReference>
<dbReference type="InterPro" id="IPR015797">
    <property type="entry name" value="NUDIX_hydrolase-like_dom_sf"/>
</dbReference>
<dbReference type="EMBL" id="DVIQ01000088">
    <property type="protein sequence ID" value="HIS32562.1"/>
    <property type="molecule type" value="Genomic_DNA"/>
</dbReference>
<proteinExistence type="inferred from homology"/>
<dbReference type="Gene3D" id="3.90.79.10">
    <property type="entry name" value="Nucleoside Triphosphate Pyrophosphohydrolase"/>
    <property type="match status" value="1"/>
</dbReference>
<evidence type="ECO:0000313" key="4">
    <source>
        <dbReference type="EMBL" id="HIS32562.1"/>
    </source>
</evidence>
<accession>A0A9D1EUL5</accession>